<evidence type="ECO:0008006" key="3">
    <source>
        <dbReference type="Google" id="ProtNLM"/>
    </source>
</evidence>
<organism evidence="1 2">
    <name type="scientific">Paenibacillus agricola</name>
    <dbReference type="NCBI Taxonomy" id="2716264"/>
    <lineage>
        <taxon>Bacteria</taxon>
        <taxon>Bacillati</taxon>
        <taxon>Bacillota</taxon>
        <taxon>Bacilli</taxon>
        <taxon>Bacillales</taxon>
        <taxon>Paenibacillaceae</taxon>
        <taxon>Paenibacillus</taxon>
    </lineage>
</organism>
<protein>
    <recommendedName>
        <fullName evidence="3">IDEAL domain-containing protein</fullName>
    </recommendedName>
</protein>
<keyword evidence="2" id="KW-1185">Reference proteome</keyword>
<proteinExistence type="predicted"/>
<name>A0ABX0J1R8_9BACL</name>
<sequence length="127" mass="14268">MEWAKQAVVQVGDWVSGTSLEDEKIIGYVDSMDLYGIVRVMVTQSDREEAIGYMVNSMRFKLEKLESNVLTSEADLRSLMDLALMTRDQEWFNELGAALRATKSNGHIQLAAGTEGLKPVSRRIKID</sequence>
<evidence type="ECO:0000313" key="1">
    <source>
        <dbReference type="EMBL" id="NHN29766.1"/>
    </source>
</evidence>
<dbReference type="EMBL" id="JAAOIW010000002">
    <property type="protein sequence ID" value="NHN29766.1"/>
    <property type="molecule type" value="Genomic_DNA"/>
</dbReference>
<gene>
    <name evidence="1" type="ORF">G9U52_07945</name>
</gene>
<dbReference type="RefSeq" id="WP_166148024.1">
    <property type="nucleotide sequence ID" value="NZ_JAAOIW010000002.1"/>
</dbReference>
<comment type="caution">
    <text evidence="1">The sequence shown here is derived from an EMBL/GenBank/DDBJ whole genome shotgun (WGS) entry which is preliminary data.</text>
</comment>
<reference evidence="1" key="1">
    <citation type="submission" date="2020-03" db="EMBL/GenBank/DDBJ databases">
        <title>Draft sequencing of Paenibacilllus sp. S3N08.</title>
        <authorList>
            <person name="Kim D.-U."/>
        </authorList>
    </citation>
    <scope>NUCLEOTIDE SEQUENCE</scope>
    <source>
        <strain evidence="1">S3N08</strain>
    </source>
</reference>
<dbReference type="Proteomes" id="UP001165962">
    <property type="component" value="Unassembled WGS sequence"/>
</dbReference>
<evidence type="ECO:0000313" key="2">
    <source>
        <dbReference type="Proteomes" id="UP001165962"/>
    </source>
</evidence>
<accession>A0ABX0J1R8</accession>